<protein>
    <recommendedName>
        <fullName evidence="4">Oxidoreductase</fullName>
    </recommendedName>
</protein>
<comment type="similarity">
    <text evidence="1">Belongs to the short-chain dehydrogenases/reductases (SDR) family.</text>
</comment>
<proteinExistence type="inferred from homology"/>
<evidence type="ECO:0008006" key="4">
    <source>
        <dbReference type="Google" id="ProtNLM"/>
    </source>
</evidence>
<name>A0A382ZR49_9ZZZZ</name>
<dbReference type="CDD" id="cd05233">
    <property type="entry name" value="SDR_c"/>
    <property type="match status" value="1"/>
</dbReference>
<dbReference type="InterPro" id="IPR002347">
    <property type="entry name" value="SDR_fam"/>
</dbReference>
<dbReference type="SUPFAM" id="SSF51735">
    <property type="entry name" value="NAD(P)-binding Rossmann-fold domains"/>
    <property type="match status" value="1"/>
</dbReference>
<evidence type="ECO:0000313" key="3">
    <source>
        <dbReference type="EMBL" id="SVD97780.1"/>
    </source>
</evidence>
<organism evidence="3">
    <name type="scientific">marine metagenome</name>
    <dbReference type="NCBI Taxonomy" id="408172"/>
    <lineage>
        <taxon>unclassified sequences</taxon>
        <taxon>metagenomes</taxon>
        <taxon>ecological metagenomes</taxon>
    </lineage>
</organism>
<dbReference type="Pfam" id="PF00106">
    <property type="entry name" value="adh_short"/>
    <property type="match status" value="1"/>
</dbReference>
<evidence type="ECO:0000256" key="1">
    <source>
        <dbReference type="ARBA" id="ARBA00006484"/>
    </source>
</evidence>
<keyword evidence="2" id="KW-0560">Oxidoreductase</keyword>
<reference evidence="3" key="1">
    <citation type="submission" date="2018-05" db="EMBL/GenBank/DDBJ databases">
        <authorList>
            <person name="Lanie J.A."/>
            <person name="Ng W.-L."/>
            <person name="Kazmierczak K.M."/>
            <person name="Andrzejewski T.M."/>
            <person name="Davidsen T.M."/>
            <person name="Wayne K.J."/>
            <person name="Tettelin H."/>
            <person name="Glass J.I."/>
            <person name="Rusch D."/>
            <person name="Podicherti R."/>
            <person name="Tsui H.-C.T."/>
            <person name="Winkler M.E."/>
        </authorList>
    </citation>
    <scope>NUCLEOTIDE SEQUENCE</scope>
</reference>
<accession>A0A382ZR49</accession>
<dbReference type="PANTHER" id="PTHR44169">
    <property type="entry name" value="NADPH-DEPENDENT 1-ACYLDIHYDROXYACETONE PHOSPHATE REDUCTASE"/>
    <property type="match status" value="1"/>
</dbReference>
<gene>
    <name evidence="3" type="ORF">METZ01_LOCUS450634</name>
</gene>
<sequence>MVISGTRKGIGKFLAERYVSNGWRVVGCSRAEPDWKLKEYRHLCLDVADERAVQQLFASVRKLEGRLDAVINNAGISLMNHALLTPLTTVQSIFATNVFGTFLFCREGARLMKGKGPKRIINFTTVATPLRLEGEAVYAASKASVE</sequence>
<dbReference type="GO" id="GO:0016491">
    <property type="term" value="F:oxidoreductase activity"/>
    <property type="evidence" value="ECO:0007669"/>
    <property type="project" value="UniProtKB-KW"/>
</dbReference>
<feature type="non-terminal residue" evidence="3">
    <location>
        <position position="146"/>
    </location>
</feature>
<dbReference type="AlphaFoldDB" id="A0A382ZR49"/>
<dbReference type="PANTHER" id="PTHR44169:SF6">
    <property type="entry name" value="NADPH-DEPENDENT 1-ACYLDIHYDROXYACETONE PHOSPHATE REDUCTASE"/>
    <property type="match status" value="1"/>
</dbReference>
<dbReference type="Gene3D" id="3.40.50.720">
    <property type="entry name" value="NAD(P)-binding Rossmann-like Domain"/>
    <property type="match status" value="1"/>
</dbReference>
<dbReference type="InterPro" id="IPR036291">
    <property type="entry name" value="NAD(P)-bd_dom_sf"/>
</dbReference>
<dbReference type="PRINTS" id="PR00081">
    <property type="entry name" value="GDHRDH"/>
</dbReference>
<dbReference type="EMBL" id="UINC01185862">
    <property type="protein sequence ID" value="SVD97780.1"/>
    <property type="molecule type" value="Genomic_DNA"/>
</dbReference>
<dbReference type="PRINTS" id="PR00080">
    <property type="entry name" value="SDRFAMILY"/>
</dbReference>
<evidence type="ECO:0000256" key="2">
    <source>
        <dbReference type="ARBA" id="ARBA00023002"/>
    </source>
</evidence>